<evidence type="ECO:0000256" key="1">
    <source>
        <dbReference type="SAM" id="SignalP"/>
    </source>
</evidence>
<name>A0ABR0SWS1_9HYPO</name>
<proteinExistence type="predicted"/>
<dbReference type="InterPro" id="IPR005135">
    <property type="entry name" value="Endo/exonuclease/phosphatase"/>
</dbReference>
<dbReference type="PANTHER" id="PTHR41349">
    <property type="match status" value="1"/>
</dbReference>
<sequence length="602" mass="66868">MRENFLCRSALSVFIFLTLGLFAEAKSHVLPGALTLLYDEHSFTLEYSTPKPSPKNWIAIYAAGQGGPDGQKRTGDALAWDYAPDLEGSVTYDMRTLSPGQYKAYYLSKDGYKWIANPVEIVIPLLESRLSLADGKSLLTFEFETKAASKENWIGLYHVTGGGPMNRGNAQGSVSWAYAPGTDGTVEVPVSHIQPGKYNAYYLADDGYDLLSDPVEVFIPGKGPLKFIVDKFTTQNARPGAHFKATISGLLYNPPDANTEFSVVSKSQGADWIEVSRDGKLSGTPSRISEDAEVVIEATASDKSKAKITVKIPMVHTGSPMVSELTVMSFNLWFGGTKVNDYHAKQVRFLANSGVDVVGVQESGGGHAIRLAEALGWHHWQDRDVGIISRYPIVRRYPGVESGGAVRIALEDNSQVIVWNVHLGYDPYGPYDFCFDHLTRNRVMGDETKSGRERQIIDIVQRMKGQLQDAKDIPVILMGDFNAPSHLDWTKDSRSQHCDVGIFHWPTSRYPTQAGLVDSYRELYKDPVVKPGITWSPIYLHNRGGSPEPKDRIDFIYHKGLETLRSETVIVGNPKPEPHHQDNEWTSDHAAVRSVFKIPKRH</sequence>
<reference evidence="3 4" key="1">
    <citation type="submission" date="2024-01" db="EMBL/GenBank/DDBJ databases">
        <title>Complete genome of Cladobotryum mycophilum ATHUM6906.</title>
        <authorList>
            <person name="Christinaki A.C."/>
            <person name="Myridakis A.I."/>
            <person name="Kouvelis V.N."/>
        </authorList>
    </citation>
    <scope>NUCLEOTIDE SEQUENCE [LARGE SCALE GENOMIC DNA]</scope>
    <source>
        <strain evidence="3 4">ATHUM6906</strain>
    </source>
</reference>
<keyword evidence="1" id="KW-0732">Signal</keyword>
<accession>A0ABR0SWS1</accession>
<protein>
    <recommendedName>
        <fullName evidence="2">Endonuclease/exonuclease/phosphatase domain-containing protein</fullName>
    </recommendedName>
</protein>
<organism evidence="3 4">
    <name type="scientific">Cladobotryum mycophilum</name>
    <dbReference type="NCBI Taxonomy" id="491253"/>
    <lineage>
        <taxon>Eukaryota</taxon>
        <taxon>Fungi</taxon>
        <taxon>Dikarya</taxon>
        <taxon>Ascomycota</taxon>
        <taxon>Pezizomycotina</taxon>
        <taxon>Sordariomycetes</taxon>
        <taxon>Hypocreomycetidae</taxon>
        <taxon>Hypocreales</taxon>
        <taxon>Hypocreaceae</taxon>
        <taxon>Cladobotryum</taxon>
    </lineage>
</organism>
<dbReference type="PANTHER" id="PTHR41349:SF1">
    <property type="entry name" value="PROTEIN CBG08683"/>
    <property type="match status" value="1"/>
</dbReference>
<dbReference type="Gene3D" id="3.60.10.10">
    <property type="entry name" value="Endonuclease/exonuclease/phosphatase"/>
    <property type="match status" value="1"/>
</dbReference>
<evidence type="ECO:0000313" key="3">
    <source>
        <dbReference type="EMBL" id="KAK5996186.1"/>
    </source>
</evidence>
<comment type="caution">
    <text evidence="3">The sequence shown here is derived from an EMBL/GenBank/DDBJ whole genome shotgun (WGS) entry which is preliminary data.</text>
</comment>
<feature type="signal peptide" evidence="1">
    <location>
        <begin position="1"/>
        <end position="25"/>
    </location>
</feature>
<dbReference type="EMBL" id="JAVFKD010000004">
    <property type="protein sequence ID" value="KAK5996186.1"/>
    <property type="molecule type" value="Genomic_DNA"/>
</dbReference>
<feature type="domain" description="Endonuclease/exonuclease/phosphatase" evidence="2">
    <location>
        <begin position="328"/>
        <end position="589"/>
    </location>
</feature>
<evidence type="ECO:0000259" key="2">
    <source>
        <dbReference type="Pfam" id="PF03372"/>
    </source>
</evidence>
<gene>
    <name evidence="3" type="ORF">PT974_04614</name>
</gene>
<evidence type="ECO:0000313" key="4">
    <source>
        <dbReference type="Proteomes" id="UP001338125"/>
    </source>
</evidence>
<keyword evidence="4" id="KW-1185">Reference proteome</keyword>
<dbReference type="Pfam" id="PF03372">
    <property type="entry name" value="Exo_endo_phos"/>
    <property type="match status" value="1"/>
</dbReference>
<dbReference type="SUPFAM" id="SSF56219">
    <property type="entry name" value="DNase I-like"/>
    <property type="match status" value="1"/>
</dbReference>
<dbReference type="InterPro" id="IPR036691">
    <property type="entry name" value="Endo/exonu/phosph_ase_sf"/>
</dbReference>
<dbReference type="Proteomes" id="UP001338125">
    <property type="component" value="Unassembled WGS sequence"/>
</dbReference>
<feature type="chain" id="PRO_5045519447" description="Endonuclease/exonuclease/phosphatase domain-containing protein" evidence="1">
    <location>
        <begin position="26"/>
        <end position="602"/>
    </location>
</feature>